<dbReference type="GO" id="GO:0016485">
    <property type="term" value="P:protein processing"/>
    <property type="evidence" value="ECO:0007669"/>
    <property type="project" value="TreeGrafter"/>
</dbReference>
<gene>
    <name evidence="3" type="ORF">JXQ802_LOCUS18083</name>
</gene>
<dbReference type="Proteomes" id="UP000663870">
    <property type="component" value="Unassembled WGS sequence"/>
</dbReference>
<dbReference type="InterPro" id="IPR000718">
    <property type="entry name" value="Peptidase_M13"/>
</dbReference>
<dbReference type="AlphaFoldDB" id="A0A814MNR7"/>
<dbReference type="SUPFAM" id="SSF55486">
    <property type="entry name" value="Metalloproteases ('zincins'), catalytic domain"/>
    <property type="match status" value="1"/>
</dbReference>
<dbReference type="Pfam" id="PF05649">
    <property type="entry name" value="Peptidase_M13_N"/>
    <property type="match status" value="1"/>
</dbReference>
<reference evidence="3" key="1">
    <citation type="submission" date="2021-02" db="EMBL/GenBank/DDBJ databases">
        <authorList>
            <person name="Nowell W R."/>
        </authorList>
    </citation>
    <scope>NUCLEOTIDE SEQUENCE</scope>
</reference>
<protein>
    <recommendedName>
        <fullName evidence="2">Peptidase M13 N-terminal domain-containing protein</fullName>
    </recommendedName>
</protein>
<keyword evidence="1" id="KW-0472">Membrane</keyword>
<evidence type="ECO:0000313" key="4">
    <source>
        <dbReference type="Proteomes" id="UP000663870"/>
    </source>
</evidence>
<feature type="transmembrane region" description="Helical" evidence="1">
    <location>
        <begin position="25"/>
        <end position="49"/>
    </location>
</feature>
<dbReference type="PANTHER" id="PTHR11733:SF133">
    <property type="entry name" value="PHOSPHATE-REGULATING NEUTRAL ENDOPEPTIDASE PHEX"/>
    <property type="match status" value="1"/>
</dbReference>
<sequence length="120" mass="13246">MANQSIVGTLKQLTETSSFEVRSKILFILIGILLGMFIISTIVLTVLLARAKTTKSADVNNDLCLNPYCIKAANYLVDSLDQSVEPCEDFYQFVCGTWIKNNRIPDDGKSNCCLCESVDA</sequence>
<keyword evidence="4" id="KW-1185">Reference proteome</keyword>
<dbReference type="PROSITE" id="PS51885">
    <property type="entry name" value="NEPRILYSIN"/>
    <property type="match status" value="1"/>
</dbReference>
<dbReference type="PANTHER" id="PTHR11733">
    <property type="entry name" value="ZINC METALLOPROTEASE FAMILY M13 NEPRILYSIN-RELATED"/>
    <property type="match status" value="1"/>
</dbReference>
<dbReference type="Gene3D" id="3.40.390.10">
    <property type="entry name" value="Collagenase (Catalytic Domain)"/>
    <property type="match status" value="1"/>
</dbReference>
<evidence type="ECO:0000256" key="1">
    <source>
        <dbReference type="SAM" id="Phobius"/>
    </source>
</evidence>
<dbReference type="GO" id="GO:0005886">
    <property type="term" value="C:plasma membrane"/>
    <property type="evidence" value="ECO:0007669"/>
    <property type="project" value="TreeGrafter"/>
</dbReference>
<proteinExistence type="predicted"/>
<dbReference type="InterPro" id="IPR008753">
    <property type="entry name" value="Peptidase_M13_N"/>
</dbReference>
<name>A0A814MNR7_9BILA</name>
<accession>A0A814MNR7</accession>
<dbReference type="InterPro" id="IPR024079">
    <property type="entry name" value="MetalloPept_cat_dom_sf"/>
</dbReference>
<evidence type="ECO:0000259" key="2">
    <source>
        <dbReference type="Pfam" id="PF05649"/>
    </source>
</evidence>
<organism evidence="3 4">
    <name type="scientific">Rotaria sordida</name>
    <dbReference type="NCBI Taxonomy" id="392033"/>
    <lineage>
        <taxon>Eukaryota</taxon>
        <taxon>Metazoa</taxon>
        <taxon>Spiralia</taxon>
        <taxon>Gnathifera</taxon>
        <taxon>Rotifera</taxon>
        <taxon>Eurotatoria</taxon>
        <taxon>Bdelloidea</taxon>
        <taxon>Philodinida</taxon>
        <taxon>Philodinidae</taxon>
        <taxon>Rotaria</taxon>
    </lineage>
</organism>
<comment type="caution">
    <text evidence="3">The sequence shown here is derived from an EMBL/GenBank/DDBJ whole genome shotgun (WGS) entry which is preliminary data.</text>
</comment>
<evidence type="ECO:0000313" key="3">
    <source>
        <dbReference type="EMBL" id="CAF1078980.1"/>
    </source>
</evidence>
<keyword evidence="1" id="KW-1133">Transmembrane helix</keyword>
<keyword evidence="1" id="KW-0812">Transmembrane</keyword>
<feature type="domain" description="Peptidase M13 N-terminal" evidence="2">
    <location>
        <begin position="86"/>
        <end position="109"/>
    </location>
</feature>
<dbReference type="EMBL" id="CAJNOL010000469">
    <property type="protein sequence ID" value="CAF1078980.1"/>
    <property type="molecule type" value="Genomic_DNA"/>
</dbReference>
<dbReference type="GO" id="GO:0004222">
    <property type="term" value="F:metalloendopeptidase activity"/>
    <property type="evidence" value="ECO:0007669"/>
    <property type="project" value="InterPro"/>
</dbReference>